<protein>
    <submittedName>
        <fullName evidence="2">Uncharacterized protein</fullName>
    </submittedName>
</protein>
<evidence type="ECO:0000256" key="1">
    <source>
        <dbReference type="SAM" id="MobiDB-lite"/>
    </source>
</evidence>
<gene>
    <name evidence="2" type="ORF">DPMN_128592</name>
</gene>
<evidence type="ECO:0000313" key="3">
    <source>
        <dbReference type="Proteomes" id="UP000828390"/>
    </source>
</evidence>
<accession>A0A9D4H7G3</accession>
<dbReference type="Proteomes" id="UP000828390">
    <property type="component" value="Unassembled WGS sequence"/>
</dbReference>
<reference evidence="2" key="1">
    <citation type="journal article" date="2019" name="bioRxiv">
        <title>The Genome of the Zebra Mussel, Dreissena polymorpha: A Resource for Invasive Species Research.</title>
        <authorList>
            <person name="McCartney M.A."/>
            <person name="Auch B."/>
            <person name="Kono T."/>
            <person name="Mallez S."/>
            <person name="Zhang Y."/>
            <person name="Obille A."/>
            <person name="Becker A."/>
            <person name="Abrahante J.E."/>
            <person name="Garbe J."/>
            <person name="Badalamenti J.P."/>
            <person name="Herman A."/>
            <person name="Mangelson H."/>
            <person name="Liachko I."/>
            <person name="Sullivan S."/>
            <person name="Sone E.D."/>
            <person name="Koren S."/>
            <person name="Silverstein K.A.T."/>
            <person name="Beckman K.B."/>
            <person name="Gohl D.M."/>
        </authorList>
    </citation>
    <scope>NUCLEOTIDE SEQUENCE</scope>
    <source>
        <strain evidence="2">Duluth1</strain>
        <tissue evidence="2">Whole animal</tissue>
    </source>
</reference>
<feature type="region of interest" description="Disordered" evidence="1">
    <location>
        <begin position="1"/>
        <end position="63"/>
    </location>
</feature>
<sequence length="112" mass="12471">MSKIVAGKEISGEVLKQMTEHADKQNKNKPNKTKKATSNEAHSSSPQPGPSKVNTISDSSGTENEEDLCYQCKRFSPEAVRHNASIFFVKWAQCDNRACNHWVHLSTIVTLL</sequence>
<reference evidence="2" key="2">
    <citation type="submission" date="2020-11" db="EMBL/GenBank/DDBJ databases">
        <authorList>
            <person name="McCartney M.A."/>
            <person name="Auch B."/>
            <person name="Kono T."/>
            <person name="Mallez S."/>
            <person name="Becker A."/>
            <person name="Gohl D.M."/>
            <person name="Silverstein K.A.T."/>
            <person name="Koren S."/>
            <person name="Bechman K.B."/>
            <person name="Herman A."/>
            <person name="Abrahante J.E."/>
            <person name="Garbe J."/>
        </authorList>
    </citation>
    <scope>NUCLEOTIDE SEQUENCE</scope>
    <source>
        <strain evidence="2">Duluth1</strain>
        <tissue evidence="2">Whole animal</tissue>
    </source>
</reference>
<dbReference type="AlphaFoldDB" id="A0A9D4H7G3"/>
<keyword evidence="3" id="KW-1185">Reference proteome</keyword>
<comment type="caution">
    <text evidence="2">The sequence shown here is derived from an EMBL/GenBank/DDBJ whole genome shotgun (WGS) entry which is preliminary data.</text>
</comment>
<name>A0A9D4H7G3_DREPO</name>
<proteinExistence type="predicted"/>
<evidence type="ECO:0000313" key="2">
    <source>
        <dbReference type="EMBL" id="KAH3826682.1"/>
    </source>
</evidence>
<dbReference type="EMBL" id="JAIWYP010000005">
    <property type="protein sequence ID" value="KAH3826682.1"/>
    <property type="molecule type" value="Genomic_DNA"/>
</dbReference>
<organism evidence="2 3">
    <name type="scientific">Dreissena polymorpha</name>
    <name type="common">Zebra mussel</name>
    <name type="synonym">Mytilus polymorpha</name>
    <dbReference type="NCBI Taxonomy" id="45954"/>
    <lineage>
        <taxon>Eukaryota</taxon>
        <taxon>Metazoa</taxon>
        <taxon>Spiralia</taxon>
        <taxon>Lophotrochozoa</taxon>
        <taxon>Mollusca</taxon>
        <taxon>Bivalvia</taxon>
        <taxon>Autobranchia</taxon>
        <taxon>Heteroconchia</taxon>
        <taxon>Euheterodonta</taxon>
        <taxon>Imparidentia</taxon>
        <taxon>Neoheterodontei</taxon>
        <taxon>Myida</taxon>
        <taxon>Dreissenoidea</taxon>
        <taxon>Dreissenidae</taxon>
        <taxon>Dreissena</taxon>
    </lineage>
</organism>
<feature type="compositionally biased region" description="Polar residues" evidence="1">
    <location>
        <begin position="36"/>
        <end position="62"/>
    </location>
</feature>